<feature type="compositionally biased region" description="Polar residues" evidence="4">
    <location>
        <begin position="170"/>
        <end position="182"/>
    </location>
</feature>
<feature type="compositionally biased region" description="Polar residues" evidence="4">
    <location>
        <begin position="104"/>
        <end position="118"/>
    </location>
</feature>
<dbReference type="InterPro" id="IPR044522">
    <property type="entry name" value="TSO1-like"/>
</dbReference>
<evidence type="ECO:0000256" key="3">
    <source>
        <dbReference type="ARBA" id="ARBA00023242"/>
    </source>
</evidence>
<protein>
    <submittedName>
        <fullName evidence="6">Tesmin TSO1-like CXC domain protein</fullName>
    </submittedName>
</protein>
<sequence length="859" mass="96975">MSEQIFNKQITIPQIQIKDYNQQNNDSQYQQELQNKDEKSLGSKLKDKLETQKMNQLQRQQEESDLTQKQMQYSLSQFISQQLTNLNAEKDNQKSNQLSDRKQISGSQSRDCIENSNQNKEKVQSQSYLNQSQSSESNSSSCPIQKLKNQIFNMNLSSSSEQLQDEISPKNDSSVNKASSSLQPISDQINRQENNLCFLKSNQHSNTNNANKFHFNKENYLDILVSEQQKGNNNDDQLNVQQTIEKYNSFAQSSFQQGFKRERSVEEKTFLQNINHASSSSQDLLSVIFCQNSQQLPFSLNIPQSITKYLPKQSTISTEKLDTFGGLEKTINEKFINSRKNSTSQNSSDNLTAHFNNEYSNQHTSACSSTSSNTQKGSNNNKGLIQCSSNFIKKPSPTQIHPNNTQPLSISNQQNVVKSPKAIWKNAEQKQNSQQLPPARATYDQFNLSGQKASSNQQNDSILSNLSNQALSQISNLINQSQLINNGSGSQQIGINLNQQSLFSNQSSNSSNNGNKKNRICNCKKTKCLKLYCDCFAVGELCGQDCKCVECCNNEATLNLRNQAIEGILQRNPFAFNVKPEEAKKSKKELNNSILQNSNSKVIGCNCRKSNCLKKYCLCYHSGMKCSEACKCTECKNLENGLNSSSHSLCSSSMQYQSNNNNNQVLMTNSQKQNLYHQNLQQSVKNQGQDNNNENFIPIQQIIENLALAAQQTQLQSNNFNRLLQSIPKQQDDNDDDEDDILEGHENEENEPIQVQQNVQKDTKQALNSYNNLFLNAISQFSLNLQDNNHNEGLGSSPTFSNLQQQSMRKKLFLNDSGQTTPVSPGGFPIQNQQSHLNMQNINNLFSLIKNISSTDQYQ</sequence>
<feature type="region of interest" description="Disordered" evidence="4">
    <location>
        <begin position="159"/>
        <end position="182"/>
    </location>
</feature>
<dbReference type="Proteomes" id="UP000009168">
    <property type="component" value="Unassembled WGS sequence"/>
</dbReference>
<feature type="region of interest" description="Disordered" evidence="4">
    <location>
        <begin position="727"/>
        <end position="755"/>
    </location>
</feature>
<dbReference type="InterPro" id="IPR033467">
    <property type="entry name" value="Tesmin/TSO1-like_CXC"/>
</dbReference>
<evidence type="ECO:0000256" key="4">
    <source>
        <dbReference type="SAM" id="MobiDB-lite"/>
    </source>
</evidence>
<dbReference type="Pfam" id="PF03638">
    <property type="entry name" value="TCR"/>
    <property type="match status" value="2"/>
</dbReference>
<dbReference type="InParanoid" id="I7LU92"/>
<feature type="domain" description="CRC" evidence="5">
    <location>
        <begin position="517"/>
        <end position="640"/>
    </location>
</feature>
<dbReference type="STRING" id="312017.I7LU92"/>
<name>I7LU92_TETTS</name>
<dbReference type="KEGG" id="tet:TTHERM_00142450"/>
<evidence type="ECO:0000256" key="1">
    <source>
        <dbReference type="ARBA" id="ARBA00004123"/>
    </source>
</evidence>
<proteinExistence type="inferred from homology"/>
<evidence type="ECO:0000256" key="2">
    <source>
        <dbReference type="ARBA" id="ARBA00007267"/>
    </source>
</evidence>
<feature type="compositionally biased region" description="Low complexity" evidence="4">
    <location>
        <begin position="21"/>
        <end position="31"/>
    </location>
</feature>
<accession>I7LU92</accession>
<feature type="compositionally biased region" description="Low complexity" evidence="4">
    <location>
        <begin position="124"/>
        <end position="141"/>
    </location>
</feature>
<dbReference type="GO" id="GO:0005634">
    <property type="term" value="C:nucleus"/>
    <property type="evidence" value="ECO:0007669"/>
    <property type="project" value="UniProtKB-SubCell"/>
</dbReference>
<dbReference type="EMBL" id="GG662793">
    <property type="protein sequence ID" value="EAR90838.2"/>
    <property type="molecule type" value="Genomic_DNA"/>
</dbReference>
<organism evidence="6 7">
    <name type="scientific">Tetrahymena thermophila (strain SB210)</name>
    <dbReference type="NCBI Taxonomy" id="312017"/>
    <lineage>
        <taxon>Eukaryota</taxon>
        <taxon>Sar</taxon>
        <taxon>Alveolata</taxon>
        <taxon>Ciliophora</taxon>
        <taxon>Intramacronucleata</taxon>
        <taxon>Oligohymenophorea</taxon>
        <taxon>Hymenostomatida</taxon>
        <taxon>Tetrahymenina</taxon>
        <taxon>Tetrahymenidae</taxon>
        <taxon>Tetrahymena</taxon>
    </lineage>
</organism>
<dbReference type="OrthoDB" id="47097at2759"/>
<feature type="region of interest" description="Disordered" evidence="4">
    <location>
        <begin position="88"/>
        <end position="142"/>
    </location>
</feature>
<evidence type="ECO:0000313" key="6">
    <source>
        <dbReference type="EMBL" id="EAR90838.2"/>
    </source>
</evidence>
<dbReference type="PROSITE" id="PS51634">
    <property type="entry name" value="CRC"/>
    <property type="match status" value="1"/>
</dbReference>
<dbReference type="PANTHER" id="PTHR46159">
    <property type="entry name" value="PROTEIN TESMIN/TSO1-LIKE CXC 2"/>
    <property type="match status" value="1"/>
</dbReference>
<keyword evidence="7" id="KW-1185">Reference proteome</keyword>
<evidence type="ECO:0000259" key="5">
    <source>
        <dbReference type="PROSITE" id="PS51634"/>
    </source>
</evidence>
<comment type="similarity">
    <text evidence="2">Belongs to the lin-54 family.</text>
</comment>
<keyword evidence="3" id="KW-0539">Nucleus</keyword>
<feature type="region of interest" description="Disordered" evidence="4">
    <location>
        <begin position="21"/>
        <end position="44"/>
    </location>
</feature>
<feature type="compositionally biased region" description="Basic and acidic residues" evidence="4">
    <location>
        <begin position="88"/>
        <end position="103"/>
    </location>
</feature>
<comment type="subcellular location">
    <subcellularLocation>
        <location evidence="1">Nucleus</location>
    </subcellularLocation>
</comment>
<feature type="compositionally biased region" description="Basic and acidic residues" evidence="4">
    <location>
        <begin position="34"/>
        <end position="44"/>
    </location>
</feature>
<dbReference type="SMART" id="SM01114">
    <property type="entry name" value="CXC"/>
    <property type="match status" value="2"/>
</dbReference>
<dbReference type="PANTHER" id="PTHR46159:SF6">
    <property type="entry name" value="OS12G0605300 PROTEIN"/>
    <property type="match status" value="1"/>
</dbReference>
<dbReference type="InterPro" id="IPR005172">
    <property type="entry name" value="CRC"/>
</dbReference>
<reference evidence="7" key="1">
    <citation type="journal article" date="2006" name="PLoS Biol.">
        <title>Macronuclear genome sequence of the ciliate Tetrahymena thermophila, a model eukaryote.</title>
        <authorList>
            <person name="Eisen J.A."/>
            <person name="Coyne R.S."/>
            <person name="Wu M."/>
            <person name="Wu D."/>
            <person name="Thiagarajan M."/>
            <person name="Wortman J.R."/>
            <person name="Badger J.H."/>
            <person name="Ren Q."/>
            <person name="Amedeo P."/>
            <person name="Jones K.M."/>
            <person name="Tallon L.J."/>
            <person name="Delcher A.L."/>
            <person name="Salzberg S.L."/>
            <person name="Silva J.C."/>
            <person name="Haas B.J."/>
            <person name="Majoros W.H."/>
            <person name="Farzad M."/>
            <person name="Carlton J.M."/>
            <person name="Smith R.K. Jr."/>
            <person name="Garg J."/>
            <person name="Pearlman R.E."/>
            <person name="Karrer K.M."/>
            <person name="Sun L."/>
            <person name="Manning G."/>
            <person name="Elde N.C."/>
            <person name="Turkewitz A.P."/>
            <person name="Asai D.J."/>
            <person name="Wilkes D.E."/>
            <person name="Wang Y."/>
            <person name="Cai H."/>
            <person name="Collins K."/>
            <person name="Stewart B.A."/>
            <person name="Lee S.R."/>
            <person name="Wilamowska K."/>
            <person name="Weinberg Z."/>
            <person name="Ruzzo W.L."/>
            <person name="Wloga D."/>
            <person name="Gaertig J."/>
            <person name="Frankel J."/>
            <person name="Tsao C.-C."/>
            <person name="Gorovsky M.A."/>
            <person name="Keeling P.J."/>
            <person name="Waller R.F."/>
            <person name="Patron N.J."/>
            <person name="Cherry J.M."/>
            <person name="Stover N.A."/>
            <person name="Krieger C.J."/>
            <person name="del Toro C."/>
            <person name="Ryder H.F."/>
            <person name="Williamson S.C."/>
            <person name="Barbeau R.A."/>
            <person name="Hamilton E.P."/>
            <person name="Orias E."/>
        </authorList>
    </citation>
    <scope>NUCLEOTIDE SEQUENCE [LARGE SCALE GENOMIC DNA]</scope>
    <source>
        <strain evidence="7">SB210</strain>
    </source>
</reference>
<dbReference type="RefSeq" id="XP_001011083.2">
    <property type="nucleotide sequence ID" value="XM_001011083.2"/>
</dbReference>
<dbReference type="GO" id="GO:0003700">
    <property type="term" value="F:DNA-binding transcription factor activity"/>
    <property type="evidence" value="ECO:0007669"/>
    <property type="project" value="InterPro"/>
</dbReference>
<gene>
    <name evidence="6" type="ORF">TTHERM_00142450</name>
</gene>
<evidence type="ECO:0000313" key="7">
    <source>
        <dbReference type="Proteomes" id="UP000009168"/>
    </source>
</evidence>
<dbReference type="eggNOG" id="KOG1171">
    <property type="taxonomic scope" value="Eukaryota"/>
</dbReference>
<dbReference type="GeneID" id="7827510"/>
<dbReference type="AlphaFoldDB" id="I7LU92"/>
<feature type="region of interest" description="Disordered" evidence="4">
    <location>
        <begin position="361"/>
        <end position="413"/>
    </location>
</feature>